<feature type="transmembrane region" description="Helical" evidence="1">
    <location>
        <begin position="12"/>
        <end position="32"/>
    </location>
</feature>
<dbReference type="EMBL" id="JAUSVX010000005">
    <property type="protein sequence ID" value="MDQ0470302.1"/>
    <property type="molecule type" value="Genomic_DNA"/>
</dbReference>
<keyword evidence="1" id="KW-0472">Membrane</keyword>
<evidence type="ECO:0000313" key="3">
    <source>
        <dbReference type="EMBL" id="MDQ0470302.1"/>
    </source>
</evidence>
<dbReference type="PANTHER" id="PTHR30336:SF4">
    <property type="entry name" value="ENVELOPE BIOGENESIS FACTOR ELYC"/>
    <property type="match status" value="1"/>
</dbReference>
<dbReference type="CDD" id="cd06259">
    <property type="entry name" value="YdcF-like"/>
    <property type="match status" value="1"/>
</dbReference>
<dbReference type="Gene3D" id="3.40.50.620">
    <property type="entry name" value="HUPs"/>
    <property type="match status" value="1"/>
</dbReference>
<feature type="domain" description="DUF218" evidence="2">
    <location>
        <begin position="80"/>
        <end position="244"/>
    </location>
</feature>
<name>A0ABU0J7P7_9HYPH</name>
<proteinExistence type="predicted"/>
<feature type="transmembrane region" description="Helical" evidence="1">
    <location>
        <begin position="39"/>
        <end position="57"/>
    </location>
</feature>
<sequence>MLFFASKLVEAALQPSNLIVFLAVLGLFALVLGRRRGAAWLLGLAATALVLAGWTPLGPAVLMPLEDRFPVPTLPGEVTGVVMLGGAVDTHITADRNSVALNDDSERIYATAALARRYPNARIILSGGITPSAQGLSESETVRRLLVVLGIPAARIEVEERSRTTWENAVESLAAAKPKAGETWLLVTSAYAMPRAVASFRAVKFPVLPYPVDYRTRPADLRRPVTSAAAGLTMTDTAAHEWLGLLVYRLVGRTREVLPAP</sequence>
<dbReference type="Proteomes" id="UP001242480">
    <property type="component" value="Unassembled WGS sequence"/>
</dbReference>
<dbReference type="PANTHER" id="PTHR30336">
    <property type="entry name" value="INNER MEMBRANE PROTEIN, PROBABLE PERMEASE"/>
    <property type="match status" value="1"/>
</dbReference>
<reference evidence="3 4" key="1">
    <citation type="submission" date="2023-07" db="EMBL/GenBank/DDBJ databases">
        <title>Genomic Encyclopedia of Type Strains, Phase IV (KMG-IV): sequencing the most valuable type-strain genomes for metagenomic binning, comparative biology and taxonomic classification.</title>
        <authorList>
            <person name="Goeker M."/>
        </authorList>
    </citation>
    <scope>NUCLEOTIDE SEQUENCE [LARGE SCALE GENOMIC DNA]</scope>
    <source>
        <strain evidence="3 4">DSM 19619</strain>
    </source>
</reference>
<protein>
    <submittedName>
        <fullName evidence="3">Uncharacterized SAM-binding protein YcdF (DUF218 family)</fullName>
    </submittedName>
</protein>
<evidence type="ECO:0000256" key="1">
    <source>
        <dbReference type="SAM" id="Phobius"/>
    </source>
</evidence>
<accession>A0ABU0J7P7</accession>
<organism evidence="3 4">
    <name type="scientific">Labrys wisconsinensis</name>
    <dbReference type="NCBI Taxonomy" id="425677"/>
    <lineage>
        <taxon>Bacteria</taxon>
        <taxon>Pseudomonadati</taxon>
        <taxon>Pseudomonadota</taxon>
        <taxon>Alphaproteobacteria</taxon>
        <taxon>Hyphomicrobiales</taxon>
        <taxon>Xanthobacteraceae</taxon>
        <taxon>Labrys</taxon>
    </lineage>
</organism>
<dbReference type="InterPro" id="IPR014729">
    <property type="entry name" value="Rossmann-like_a/b/a_fold"/>
</dbReference>
<comment type="caution">
    <text evidence="3">The sequence shown here is derived from an EMBL/GenBank/DDBJ whole genome shotgun (WGS) entry which is preliminary data.</text>
</comment>
<evidence type="ECO:0000259" key="2">
    <source>
        <dbReference type="Pfam" id="PF02698"/>
    </source>
</evidence>
<keyword evidence="1" id="KW-1133">Transmembrane helix</keyword>
<evidence type="ECO:0000313" key="4">
    <source>
        <dbReference type="Proteomes" id="UP001242480"/>
    </source>
</evidence>
<gene>
    <name evidence="3" type="ORF">QO011_003318</name>
</gene>
<dbReference type="Pfam" id="PF02698">
    <property type="entry name" value="DUF218"/>
    <property type="match status" value="1"/>
</dbReference>
<dbReference type="InterPro" id="IPR051599">
    <property type="entry name" value="Cell_Envelope_Assoc"/>
</dbReference>
<keyword evidence="4" id="KW-1185">Reference proteome</keyword>
<dbReference type="RefSeq" id="WP_307274073.1">
    <property type="nucleotide sequence ID" value="NZ_JAUSVX010000005.1"/>
</dbReference>
<dbReference type="InterPro" id="IPR003848">
    <property type="entry name" value="DUF218"/>
</dbReference>
<keyword evidence="1" id="KW-0812">Transmembrane</keyword>